<keyword evidence="2" id="KW-0934">Plastid</keyword>
<evidence type="ECO:0000256" key="2">
    <source>
        <dbReference type="ARBA" id="ARBA00022640"/>
    </source>
</evidence>
<name>A0A3L6FWN9_MAIZE</name>
<dbReference type="Proteomes" id="UP000251960">
    <property type="component" value="Chromosome 2"/>
</dbReference>
<evidence type="ECO:0000259" key="4">
    <source>
        <dbReference type="Pfam" id="PF04755"/>
    </source>
</evidence>
<comment type="caution">
    <text evidence="5">The sequence shown here is derived from an EMBL/GenBank/DDBJ whole genome shotgun (WGS) entry which is preliminary data.</text>
</comment>
<dbReference type="PANTHER" id="PTHR31906">
    <property type="entry name" value="PLASTID-LIPID-ASSOCIATED PROTEIN 4, CHLOROPLASTIC-RELATED"/>
    <property type="match status" value="1"/>
</dbReference>
<feature type="domain" description="Plastid lipid-associated protein/fibrillin conserved" evidence="4">
    <location>
        <begin position="140"/>
        <end position="282"/>
    </location>
</feature>
<dbReference type="InterPro" id="IPR039633">
    <property type="entry name" value="PAP"/>
</dbReference>
<protein>
    <submittedName>
        <fullName evidence="5">Putative plastid-lipid-associated protein 7, chloroplastic</fullName>
    </submittedName>
</protein>
<feature type="domain" description="Plastid lipid-associated protein/fibrillin conserved" evidence="4">
    <location>
        <begin position="67"/>
        <end position="113"/>
    </location>
</feature>
<sequence length="290" mass="31456">MAATVLFTPAQCHRATATTSGRGAPSHCALVPGHRRPGRGSVRAVPPEQSSLPQAAAAAVYGTAGDVKAALYRALDGANRGIFGMTSAKRSEIHGLVELLESRNPTPEPTAKLQDKSIELVYAKLPTACSVKVLTCTVGAHACLGGGSKVDGCWKLIYSTISILGKKRTKLGLRDFISLGDFLQIIDVKQEKAVNVVEFSARALKILTGKLTIEASYRVTSQTRVDIKLESSTITPEQLMNIFQKNYDMLLDIFNPEGWLEITYVDESLRIGRDDKENIFVLERADLPDV</sequence>
<dbReference type="InterPro" id="IPR006843">
    <property type="entry name" value="PAP/fibrillin_dom"/>
</dbReference>
<accession>A0A3L6FWN9</accession>
<gene>
    <name evidence="5" type="primary">PAP7</name>
    <name evidence="5" type="ORF">Zm00014a_001420</name>
</gene>
<dbReference type="Pfam" id="PF04755">
    <property type="entry name" value="PAP_fibrillin"/>
    <property type="match status" value="2"/>
</dbReference>
<dbReference type="ExpressionAtlas" id="A0A3L6FWN9">
    <property type="expression patterns" value="baseline and differential"/>
</dbReference>
<proteinExistence type="predicted"/>
<evidence type="ECO:0000256" key="3">
    <source>
        <dbReference type="ARBA" id="ARBA00022946"/>
    </source>
</evidence>
<reference evidence="5" key="1">
    <citation type="journal article" date="2018" name="Nat. Genet.">
        <title>Extensive intraspecific gene order and gene structural variations between Mo17 and other maize genomes.</title>
        <authorList>
            <person name="Sun S."/>
            <person name="Zhou Y."/>
            <person name="Chen J."/>
            <person name="Shi J."/>
            <person name="Zhao H."/>
            <person name="Zhao H."/>
            <person name="Song W."/>
            <person name="Zhang M."/>
            <person name="Cui Y."/>
            <person name="Dong X."/>
            <person name="Liu H."/>
            <person name="Ma X."/>
            <person name="Jiao Y."/>
            <person name="Wang B."/>
            <person name="Wei X."/>
            <person name="Stein J.C."/>
            <person name="Glaubitz J.C."/>
            <person name="Lu F."/>
            <person name="Yu G."/>
            <person name="Liang C."/>
            <person name="Fengler K."/>
            <person name="Li B."/>
            <person name="Rafalski A."/>
            <person name="Schnable P.S."/>
            <person name="Ware D.H."/>
            <person name="Buckler E.S."/>
            <person name="Lai J."/>
        </authorList>
    </citation>
    <scope>NUCLEOTIDE SEQUENCE [LARGE SCALE GENOMIC DNA]</scope>
    <source>
        <tissue evidence="5">Seedling</tissue>
    </source>
</reference>
<organism evidence="5">
    <name type="scientific">Zea mays</name>
    <name type="common">Maize</name>
    <dbReference type="NCBI Taxonomy" id="4577"/>
    <lineage>
        <taxon>Eukaryota</taxon>
        <taxon>Viridiplantae</taxon>
        <taxon>Streptophyta</taxon>
        <taxon>Embryophyta</taxon>
        <taxon>Tracheophyta</taxon>
        <taxon>Spermatophyta</taxon>
        <taxon>Magnoliopsida</taxon>
        <taxon>Liliopsida</taxon>
        <taxon>Poales</taxon>
        <taxon>Poaceae</taxon>
        <taxon>PACMAD clade</taxon>
        <taxon>Panicoideae</taxon>
        <taxon>Andropogonodae</taxon>
        <taxon>Andropogoneae</taxon>
        <taxon>Tripsacinae</taxon>
        <taxon>Zea</taxon>
    </lineage>
</organism>
<keyword evidence="3" id="KW-0809">Transit peptide</keyword>
<dbReference type="GO" id="GO:0009536">
    <property type="term" value="C:plastid"/>
    <property type="evidence" value="ECO:0007669"/>
    <property type="project" value="UniProtKB-SubCell"/>
</dbReference>
<dbReference type="EMBL" id="NCVQ01000003">
    <property type="protein sequence ID" value="PWZ39288.1"/>
    <property type="molecule type" value="Genomic_DNA"/>
</dbReference>
<evidence type="ECO:0000313" key="5">
    <source>
        <dbReference type="EMBL" id="PWZ39288.1"/>
    </source>
</evidence>
<dbReference type="AlphaFoldDB" id="A0A3L6FWN9"/>
<evidence type="ECO:0000256" key="1">
    <source>
        <dbReference type="ARBA" id="ARBA00004474"/>
    </source>
</evidence>
<comment type="subcellular location">
    <subcellularLocation>
        <location evidence="1">Plastid</location>
    </subcellularLocation>
</comment>